<comment type="caution">
    <text evidence="3">The sequence shown here is derived from an EMBL/GenBank/DDBJ whole genome shotgun (WGS) entry which is preliminary data.</text>
</comment>
<evidence type="ECO:0000313" key="4">
    <source>
        <dbReference type="Proteomes" id="UP000016638"/>
    </source>
</evidence>
<keyword evidence="2" id="KW-0472">Membrane</keyword>
<dbReference type="InterPro" id="IPR011990">
    <property type="entry name" value="TPR-like_helical_dom_sf"/>
</dbReference>
<feature type="region of interest" description="Disordered" evidence="1">
    <location>
        <begin position="427"/>
        <end position="467"/>
    </location>
</feature>
<dbReference type="Gene3D" id="1.25.40.10">
    <property type="entry name" value="Tetratricopeptide repeat domain"/>
    <property type="match status" value="2"/>
</dbReference>
<keyword evidence="2" id="KW-0812">Transmembrane</keyword>
<name>U2T516_9ACTN</name>
<dbReference type="InterPro" id="IPR019734">
    <property type="entry name" value="TPR_rpt"/>
</dbReference>
<keyword evidence="2" id="KW-1133">Transmembrane helix</keyword>
<feature type="transmembrane region" description="Helical" evidence="2">
    <location>
        <begin position="303"/>
        <end position="326"/>
    </location>
</feature>
<dbReference type="SMART" id="SM00028">
    <property type="entry name" value="TPR"/>
    <property type="match status" value="3"/>
</dbReference>
<dbReference type="Pfam" id="PF13432">
    <property type="entry name" value="TPR_16"/>
    <property type="match status" value="2"/>
</dbReference>
<evidence type="ECO:0000313" key="3">
    <source>
        <dbReference type="EMBL" id="ERL08144.1"/>
    </source>
</evidence>
<sequence length="467" mass="48969">MNQEKFEAGKAAYQQGDILSAAQLLAEAKDPGEVSGAIDHMLGNCMMRLNRFDDAARDYADALHDASYGHKGALSCNRGRALLAAGRPQEAVAALVVATKDESYRTPYKAYTALGNANRALGNIRDAAVAFRSAAIDEANPNPSRALQDLGGCFLSLGRAVDAVEAYRTALDFVAASDEKSAIYADLGLAYVAANRMSEAVDSFGHALATPGFTLRPEAQAAYEAARKSVDAADGGDPSETDAFLAAAGYAGANAIDPLDPTGKTGEVMPSPEDTGFFSISEEDIVAQAKRERKARRKHGHRGLRVFLVILILLVLAAAGAGYAYYRGYGWPTQESVVQGFFQTTANGGDVSQYVASSVSSDDREQMRRLLPTSGSSVEIKGQDQSMQSSTMIVSVKLPAGGEQQYKVELKRDGIGWKISDISTVYASQGSDSPSISDAPSAQGGAQAGTISSNGTSDDGGSGNGND</sequence>
<dbReference type="EMBL" id="AWEZ01000045">
    <property type="protein sequence ID" value="ERL08144.1"/>
    <property type="molecule type" value="Genomic_DNA"/>
</dbReference>
<dbReference type="Proteomes" id="UP000016638">
    <property type="component" value="Unassembled WGS sequence"/>
</dbReference>
<feature type="compositionally biased region" description="Low complexity" evidence="1">
    <location>
        <begin position="431"/>
        <end position="442"/>
    </location>
</feature>
<dbReference type="STRING" id="1125712.HMPREF1316_0226"/>
<proteinExistence type="predicted"/>
<keyword evidence="4" id="KW-1185">Reference proteome</keyword>
<dbReference type="PATRIC" id="fig|1125712.3.peg.1350"/>
<dbReference type="eggNOG" id="COG0457">
    <property type="taxonomic scope" value="Bacteria"/>
</dbReference>
<reference evidence="3 4" key="1">
    <citation type="submission" date="2013-08" db="EMBL/GenBank/DDBJ databases">
        <authorList>
            <person name="Durkin A.S."/>
            <person name="Haft D.R."/>
            <person name="McCorrison J."/>
            <person name="Torralba M."/>
            <person name="Gillis M."/>
            <person name="Haft D.H."/>
            <person name="Methe B."/>
            <person name="Sutton G."/>
            <person name="Nelson K.E."/>
        </authorList>
    </citation>
    <scope>NUCLEOTIDE SEQUENCE [LARGE SCALE GENOMIC DNA]</scope>
    <source>
        <strain evidence="3 4">F0195</strain>
    </source>
</reference>
<gene>
    <name evidence="3" type="ORF">HMPREF1316_0226</name>
</gene>
<dbReference type="SUPFAM" id="SSF48452">
    <property type="entry name" value="TPR-like"/>
    <property type="match status" value="2"/>
</dbReference>
<accession>U2T516</accession>
<organism evidence="3 4">
    <name type="scientific">Olsenella profusa F0195</name>
    <dbReference type="NCBI Taxonomy" id="1125712"/>
    <lineage>
        <taxon>Bacteria</taxon>
        <taxon>Bacillati</taxon>
        <taxon>Actinomycetota</taxon>
        <taxon>Coriobacteriia</taxon>
        <taxon>Coriobacteriales</taxon>
        <taxon>Atopobiaceae</taxon>
        <taxon>Olsenella</taxon>
    </lineage>
</organism>
<dbReference type="RefSeq" id="WP_021726013.1">
    <property type="nucleotide sequence ID" value="NZ_AWEZ01000045.1"/>
</dbReference>
<dbReference type="AlphaFoldDB" id="U2T516"/>
<evidence type="ECO:0000256" key="2">
    <source>
        <dbReference type="SAM" id="Phobius"/>
    </source>
</evidence>
<evidence type="ECO:0000256" key="1">
    <source>
        <dbReference type="SAM" id="MobiDB-lite"/>
    </source>
</evidence>
<protein>
    <submittedName>
        <fullName evidence="3">Tetratricopeptide repeat protein</fullName>
    </submittedName>
</protein>
<dbReference type="OrthoDB" id="3176473at2"/>
<feature type="compositionally biased region" description="Gly residues" evidence="1">
    <location>
        <begin position="458"/>
        <end position="467"/>
    </location>
</feature>